<feature type="compositionally biased region" description="Polar residues" evidence="1">
    <location>
        <begin position="419"/>
        <end position="429"/>
    </location>
</feature>
<dbReference type="KEGG" id="psco:LY89DRAFT_266857"/>
<dbReference type="EMBL" id="KQ947430">
    <property type="protein sequence ID" value="KUJ09953.1"/>
    <property type="molecule type" value="Genomic_DNA"/>
</dbReference>
<name>A0A132BCH0_MOLSC</name>
<dbReference type="Proteomes" id="UP000070700">
    <property type="component" value="Unassembled WGS sequence"/>
</dbReference>
<keyword evidence="3" id="KW-1185">Reference proteome</keyword>
<dbReference type="InParanoid" id="A0A132BCH0"/>
<accession>A0A132BCH0</accession>
<feature type="region of interest" description="Disordered" evidence="1">
    <location>
        <begin position="369"/>
        <end position="447"/>
    </location>
</feature>
<reference evidence="2 3" key="1">
    <citation type="submission" date="2015-10" db="EMBL/GenBank/DDBJ databases">
        <title>Full genome of DAOMC 229536 Phialocephala scopiformis, a fungal endophyte of spruce producing the potent anti-insectan compound rugulosin.</title>
        <authorList>
            <consortium name="DOE Joint Genome Institute"/>
            <person name="Walker A.K."/>
            <person name="Frasz S.L."/>
            <person name="Seifert K.A."/>
            <person name="Miller J.D."/>
            <person name="Mondo S.J."/>
            <person name="Labutti K."/>
            <person name="Lipzen A."/>
            <person name="Dockter R."/>
            <person name="Kennedy M."/>
            <person name="Grigoriev I.V."/>
            <person name="Spatafora J.W."/>
        </authorList>
    </citation>
    <scope>NUCLEOTIDE SEQUENCE [LARGE SCALE GENOMIC DNA]</scope>
    <source>
        <strain evidence="2 3">CBS 120377</strain>
    </source>
</reference>
<organism evidence="2 3">
    <name type="scientific">Mollisia scopiformis</name>
    <name type="common">Conifer needle endophyte fungus</name>
    <name type="synonym">Phialocephala scopiformis</name>
    <dbReference type="NCBI Taxonomy" id="149040"/>
    <lineage>
        <taxon>Eukaryota</taxon>
        <taxon>Fungi</taxon>
        <taxon>Dikarya</taxon>
        <taxon>Ascomycota</taxon>
        <taxon>Pezizomycotina</taxon>
        <taxon>Leotiomycetes</taxon>
        <taxon>Helotiales</taxon>
        <taxon>Mollisiaceae</taxon>
        <taxon>Mollisia</taxon>
    </lineage>
</organism>
<proteinExistence type="predicted"/>
<dbReference type="AlphaFoldDB" id="A0A132BCH0"/>
<sequence length="501" mass="55000">MLIGTWTEHSQVMAIPDRGLDLPWYSWGDVPFNGPLTDFDLDPPFQPHSFTHVTPDTSFRGGLSTSQGIDGSLVNAQSSIVEPTYHHVEGSALAVVAPEDGNTNAGGDPYNPGGLFIQSSSYNETQKVPYIHPAHTSLPVPPLFNSGLSIAEVNLQQKGVTAVYDKPYLTQSWMEQSPEYHFSSQQSARLSSPPMNAQAFGVSRLPAERFASPQYPVHQLLQSQHHGYTTVDDFDPNLLAAPIVSYPLSPYALTGERYQSYAPPHSTGPLPSRNQTMREIYSSVGEQREEVRSITALPWSSGPHSIDNELLPPNDWVNDNVAPSGDFGMHILRTSSPEHFHTEAHVQPGPSSSFPIRALHSRRAQILHRDSMVGLETSESARSTMVARGSSGSESFGTISSRPSASGSSGSSASWRPSPQHSIGESPNRTRTRIKPSDKAKEKTRELRNSKTVCEHCIQAHKKIHIRRTLPTMSRVDREPIVLGASYVLSKRGRSRRCTQG</sequence>
<evidence type="ECO:0000313" key="3">
    <source>
        <dbReference type="Proteomes" id="UP000070700"/>
    </source>
</evidence>
<feature type="compositionally biased region" description="Basic and acidic residues" evidence="1">
    <location>
        <begin position="435"/>
        <end position="447"/>
    </location>
</feature>
<dbReference type="GeneID" id="28816049"/>
<gene>
    <name evidence="2" type="ORF">LY89DRAFT_266857</name>
</gene>
<feature type="compositionally biased region" description="Low complexity" evidence="1">
    <location>
        <begin position="389"/>
        <end position="418"/>
    </location>
</feature>
<dbReference type="RefSeq" id="XP_018064308.1">
    <property type="nucleotide sequence ID" value="XM_018206323.1"/>
</dbReference>
<evidence type="ECO:0000313" key="2">
    <source>
        <dbReference type="EMBL" id="KUJ09953.1"/>
    </source>
</evidence>
<protein>
    <submittedName>
        <fullName evidence="2">Uncharacterized protein</fullName>
    </submittedName>
</protein>
<evidence type="ECO:0000256" key="1">
    <source>
        <dbReference type="SAM" id="MobiDB-lite"/>
    </source>
</evidence>